<dbReference type="PANTHER" id="PTHR48475">
    <property type="entry name" value="RIBONUCLEASE H"/>
    <property type="match status" value="1"/>
</dbReference>
<dbReference type="InterPro" id="IPR043128">
    <property type="entry name" value="Rev_trsase/Diguanyl_cyclase"/>
</dbReference>
<dbReference type="Gene3D" id="3.30.420.10">
    <property type="entry name" value="Ribonuclease H-like superfamily/Ribonuclease H"/>
    <property type="match status" value="2"/>
</dbReference>
<dbReference type="InterPro" id="IPR001584">
    <property type="entry name" value="Integrase_cat-core"/>
</dbReference>
<dbReference type="GO" id="GO:0015074">
    <property type="term" value="P:DNA integration"/>
    <property type="evidence" value="ECO:0007669"/>
    <property type="project" value="InterPro"/>
</dbReference>
<dbReference type="SUPFAM" id="SSF56672">
    <property type="entry name" value="DNA/RNA polymerases"/>
    <property type="match status" value="1"/>
</dbReference>
<dbReference type="GO" id="GO:0004523">
    <property type="term" value="F:RNA-DNA hybrid ribonuclease activity"/>
    <property type="evidence" value="ECO:0007669"/>
    <property type="project" value="InterPro"/>
</dbReference>
<protein>
    <recommendedName>
        <fullName evidence="1">Integrase catalytic domain-containing protein</fullName>
    </recommendedName>
</protein>
<keyword evidence="3" id="KW-1185">Reference proteome</keyword>
<dbReference type="InterPro" id="IPR012337">
    <property type="entry name" value="RNaseH-like_sf"/>
</dbReference>
<dbReference type="EMBL" id="BPVZ01000014">
    <property type="protein sequence ID" value="GKU99855.1"/>
    <property type="molecule type" value="Genomic_DNA"/>
</dbReference>
<dbReference type="Pfam" id="PF13456">
    <property type="entry name" value="RVT_3"/>
    <property type="match status" value="1"/>
</dbReference>
<dbReference type="Gene3D" id="2.40.70.10">
    <property type="entry name" value="Acid Proteases"/>
    <property type="match status" value="1"/>
</dbReference>
<dbReference type="GO" id="GO:0003676">
    <property type="term" value="F:nucleic acid binding"/>
    <property type="evidence" value="ECO:0007669"/>
    <property type="project" value="InterPro"/>
</dbReference>
<dbReference type="SUPFAM" id="SSF53098">
    <property type="entry name" value="Ribonuclease H-like"/>
    <property type="match status" value="1"/>
</dbReference>
<organism evidence="2 3">
    <name type="scientific">Rubroshorea leprosula</name>
    <dbReference type="NCBI Taxonomy" id="152421"/>
    <lineage>
        <taxon>Eukaryota</taxon>
        <taxon>Viridiplantae</taxon>
        <taxon>Streptophyta</taxon>
        <taxon>Embryophyta</taxon>
        <taxon>Tracheophyta</taxon>
        <taxon>Spermatophyta</taxon>
        <taxon>Magnoliopsida</taxon>
        <taxon>eudicotyledons</taxon>
        <taxon>Gunneridae</taxon>
        <taxon>Pentapetalae</taxon>
        <taxon>rosids</taxon>
        <taxon>malvids</taxon>
        <taxon>Malvales</taxon>
        <taxon>Dipterocarpaceae</taxon>
        <taxon>Rubroshorea</taxon>
    </lineage>
</organism>
<comment type="caution">
    <text evidence="2">The sequence shown here is derived from an EMBL/GenBank/DDBJ whole genome shotgun (WGS) entry which is preliminary data.</text>
</comment>
<accession>A0AAV5ID64</accession>
<dbReference type="Proteomes" id="UP001054252">
    <property type="component" value="Unassembled WGS sequence"/>
</dbReference>
<dbReference type="PANTHER" id="PTHR48475:SF1">
    <property type="entry name" value="RNASE H TYPE-1 DOMAIN-CONTAINING PROTEIN"/>
    <property type="match status" value="1"/>
</dbReference>
<dbReference type="Gene3D" id="3.30.70.270">
    <property type="match status" value="1"/>
</dbReference>
<gene>
    <name evidence="2" type="ORF">SLEP1_g12638</name>
</gene>
<dbReference type="CDD" id="cd09279">
    <property type="entry name" value="RNase_HI_like"/>
    <property type="match status" value="1"/>
</dbReference>
<evidence type="ECO:0000259" key="1">
    <source>
        <dbReference type="PROSITE" id="PS50994"/>
    </source>
</evidence>
<dbReference type="InterPro" id="IPR036397">
    <property type="entry name" value="RNaseH_sf"/>
</dbReference>
<dbReference type="InterPro" id="IPR021109">
    <property type="entry name" value="Peptidase_aspartic_dom_sf"/>
</dbReference>
<feature type="domain" description="Integrase catalytic" evidence="1">
    <location>
        <begin position="1050"/>
        <end position="1139"/>
    </location>
</feature>
<evidence type="ECO:0000313" key="2">
    <source>
        <dbReference type="EMBL" id="GKU99855.1"/>
    </source>
</evidence>
<dbReference type="PROSITE" id="PS50994">
    <property type="entry name" value="INTEGRASE"/>
    <property type="match status" value="1"/>
</dbReference>
<dbReference type="SUPFAM" id="SSF50630">
    <property type="entry name" value="Acid proteases"/>
    <property type="match status" value="1"/>
</dbReference>
<name>A0AAV5ID64_9ROSI</name>
<dbReference type="CDD" id="cd00303">
    <property type="entry name" value="retropepsin_like"/>
    <property type="match status" value="1"/>
</dbReference>
<proteinExistence type="predicted"/>
<sequence>MEDLFHIQFYRSKPEISMADLSRLTQRPRESFENYLMQFRKARMKCHVALPEQEFVKLAQNDKPVTCPNLVKVTQQVEAAAKHLSYESGRQYTFDVTKANEIFNYLKKSRHIKLPQGHRLLTVAEIASKDYCKIDKGLLRFPEKPKEAMRADENPFSNVDVGVNVADIRSISRRTYKGRTLAVDDLHWVIEKERERHAQHNQRPGGQRHAARIYASGSKMKEARHIDHSCMRAEAHRRQQLATEEVKVPQRSSAKGRMVWKRKESQKVVVQNESQPEVPPPKLTSLIVNENELKATFEADQQAELTSDDNLLEDMDVLQIGSICINLSCLVLTLPLVFQAKGNETTHVPTHVSNGSMFVEEEVIEVPAQEEEKEHNIRSEQIIFNKPNESMARHIKPLYISAHMDGVPVNRVLVDNGAVVNVIPSFMLRNLGKNSEDLVYTDVTISDFTGGVSKSKGVLPIALTVGSKTSMSAFFVVDSSATYNALLGRDWIHSNWCVPSTLHQRLIFWNGGKTEVVYADNGPFLANSNMVEARYYDEDVGTIHFFGMDRQGRPRGITACNKPTLAKYVVDKVVHEGEEDTYTDGVTMEELDLALAKLDDLKADVQDPLKEVNLGTEAEPHVTFVIVKKNGKLRVCIDFQNLNLATPKDQYPMPVADLLVNGVARHRILSFMDGYSGYNQIFIAEEDISEMTFRCLGNICKTRVFSPLLKLQPDVDFKWERQHQATFDVIKEYLSKPPVLVPPAVKGQALADFLADHPCLDVNADEDKGINLFLIDLVPWRLIFYGSSTNQAFEARIIIVSPYGIKTQWCFQLDFEYTNNQAKYEALVIGLELLVELKVPSVEIVGDSQLVLKQLSGEYKCTSVVLSPYFVIAIQLLEEFDDVSLKHIPHSMNIETNELAQIASDVKMPEGILEKVIVIEKRMLPSINQRGITVEACSLDVTPTDLRHPKMKHLRNPNSKTSRRMRMQALNYVILGDVLYRIKMRWLIRRHGFFWPSILKDCINYAKGCRACQLHGPLQRAPASELHPIVKPWPFRGWAIDLIGKIYPPSSKGTAFVGSQVEAFAKDMGFHLLNSTPHYAQANGRAEASNKIIINTLEKMVDDNPKRWHELLLDTLWAYRSSQRSSTKVTPFSLTYGHDAILPMELTARSLWIAIQNGLNSGEYNEAMIMELEDLEEARLTALDVMKVHKLKVARAYNKKVKQKNLAEGSLVWKVVLPLGKKDLRYGKWSPNWEGPFQIHKVLKGGAFWLKSLNGELHPRKINGIYLKPYYPTVWEARDSSASSTSA</sequence>
<dbReference type="InterPro" id="IPR002156">
    <property type="entry name" value="RNaseH_domain"/>
</dbReference>
<evidence type="ECO:0000313" key="3">
    <source>
        <dbReference type="Proteomes" id="UP001054252"/>
    </source>
</evidence>
<dbReference type="Gene3D" id="3.10.10.10">
    <property type="entry name" value="HIV Type 1 Reverse Transcriptase, subunit A, domain 1"/>
    <property type="match status" value="1"/>
</dbReference>
<reference evidence="2 3" key="1">
    <citation type="journal article" date="2021" name="Commun. Biol.">
        <title>The genome of Shorea leprosula (Dipterocarpaceae) highlights the ecological relevance of drought in aseasonal tropical rainforests.</title>
        <authorList>
            <person name="Ng K.K.S."/>
            <person name="Kobayashi M.J."/>
            <person name="Fawcett J.A."/>
            <person name="Hatakeyama M."/>
            <person name="Paape T."/>
            <person name="Ng C.H."/>
            <person name="Ang C.C."/>
            <person name="Tnah L.H."/>
            <person name="Lee C.T."/>
            <person name="Nishiyama T."/>
            <person name="Sese J."/>
            <person name="O'Brien M.J."/>
            <person name="Copetti D."/>
            <person name="Mohd Noor M.I."/>
            <person name="Ong R.C."/>
            <person name="Putra M."/>
            <person name="Sireger I.Z."/>
            <person name="Indrioko S."/>
            <person name="Kosugi Y."/>
            <person name="Izuno A."/>
            <person name="Isagi Y."/>
            <person name="Lee S.L."/>
            <person name="Shimizu K.K."/>
        </authorList>
    </citation>
    <scope>NUCLEOTIDE SEQUENCE [LARGE SCALE GENOMIC DNA]</scope>
    <source>
        <strain evidence="2">214</strain>
    </source>
</reference>
<dbReference type="InterPro" id="IPR043502">
    <property type="entry name" value="DNA/RNA_pol_sf"/>
</dbReference>